<dbReference type="PROSITE" id="PS50987">
    <property type="entry name" value="HTH_ARSR_2"/>
    <property type="match status" value="1"/>
</dbReference>
<evidence type="ECO:0000259" key="1">
    <source>
        <dbReference type="PROSITE" id="PS50987"/>
    </source>
</evidence>
<dbReference type="Pfam" id="PF12840">
    <property type="entry name" value="HTH_20"/>
    <property type="match status" value="1"/>
</dbReference>
<accession>A0A0F5L069</accession>
<evidence type="ECO:0000313" key="3">
    <source>
        <dbReference type="EMBL" id="SHE52535.1"/>
    </source>
</evidence>
<dbReference type="InterPro" id="IPR001845">
    <property type="entry name" value="HTH_ArsR_DNA-bd_dom"/>
</dbReference>
<dbReference type="GO" id="GO:0003700">
    <property type="term" value="F:DNA-binding transcription factor activity"/>
    <property type="evidence" value="ECO:0007669"/>
    <property type="project" value="InterPro"/>
</dbReference>
<dbReference type="CDD" id="cd00090">
    <property type="entry name" value="HTH_ARSR"/>
    <property type="match status" value="1"/>
</dbReference>
<dbReference type="Proteomes" id="UP000184533">
    <property type="component" value="Unassembled WGS sequence"/>
</dbReference>
<evidence type="ECO:0000313" key="5">
    <source>
        <dbReference type="Proteomes" id="UP000184533"/>
    </source>
</evidence>
<dbReference type="NCBIfam" id="NF033788">
    <property type="entry name" value="HTH_metalloreg"/>
    <property type="match status" value="1"/>
</dbReference>
<evidence type="ECO:0000313" key="2">
    <source>
        <dbReference type="EMBL" id="KKB75773.1"/>
    </source>
</evidence>
<sequence length="116" mass="13118">MLNQQSPNLDLMFQALADPTRRMMVDRLSRGPASVSELAKPFAMSLPAVVQHLQVLEASGLVSSQKLGRVRTCQIQPEALSLAEQWINERRTTWVRRLDRLGEFLAQTEDEPESKT</sequence>
<reference evidence="3 5" key="2">
    <citation type="submission" date="2016-11" db="EMBL/GenBank/DDBJ databases">
        <authorList>
            <person name="Jaros S."/>
            <person name="Januszkiewicz K."/>
            <person name="Wedrychowicz H."/>
        </authorList>
    </citation>
    <scope>NUCLEOTIDE SEQUENCE [LARGE SCALE GENOMIC DNA]</scope>
    <source>
        <strain evidence="3 5">DSM 17137</strain>
    </source>
</reference>
<dbReference type="EMBL" id="FQVC01000001">
    <property type="protein sequence ID" value="SHE52535.1"/>
    <property type="molecule type" value="Genomic_DNA"/>
</dbReference>
<dbReference type="InterPro" id="IPR036390">
    <property type="entry name" value="WH_DNA-bd_sf"/>
</dbReference>
<dbReference type="RefSeq" id="WP_046137323.1">
    <property type="nucleotide sequence ID" value="NZ_FQVC01000001.1"/>
</dbReference>
<dbReference type="PANTHER" id="PTHR38600:SF2">
    <property type="entry name" value="SLL0088 PROTEIN"/>
    <property type="match status" value="1"/>
</dbReference>
<feature type="domain" description="HTH arsR-type" evidence="1">
    <location>
        <begin position="1"/>
        <end position="94"/>
    </location>
</feature>
<dbReference type="STRING" id="1121477.SAMN02745223_00634"/>
<protein>
    <submittedName>
        <fullName evidence="2">ArsR family transcriptional regulator</fullName>
    </submittedName>
    <submittedName>
        <fullName evidence="3">DNA-binding transcriptional regulator, ArsR family</fullName>
    </submittedName>
</protein>
<keyword evidence="3" id="KW-0238">DNA-binding</keyword>
<dbReference type="Gene3D" id="1.10.10.10">
    <property type="entry name" value="Winged helix-like DNA-binding domain superfamily/Winged helix DNA-binding domain"/>
    <property type="match status" value="1"/>
</dbReference>
<evidence type="ECO:0000313" key="4">
    <source>
        <dbReference type="Proteomes" id="UP000033608"/>
    </source>
</evidence>
<dbReference type="PRINTS" id="PR00778">
    <property type="entry name" value="HTHARSR"/>
</dbReference>
<gene>
    <name evidence="3" type="ORF">SAMN02745223_00634</name>
    <name evidence="2" type="ORF">VW29_21355</name>
</gene>
<reference evidence="2 4" key="1">
    <citation type="submission" date="2015-03" db="EMBL/GenBank/DDBJ databases">
        <authorList>
            <person name="Hassan Y.I."/>
            <person name="Lepp D."/>
            <person name="Zhou T."/>
        </authorList>
    </citation>
    <scope>NUCLEOTIDE SEQUENCE [LARGE SCALE GENOMIC DNA]</scope>
    <source>
        <strain evidence="2 4">DSM 17137</strain>
    </source>
</reference>
<dbReference type="OrthoDB" id="9798998at2"/>
<dbReference type="PANTHER" id="PTHR38600">
    <property type="entry name" value="TRANSCRIPTIONAL REGULATORY PROTEIN"/>
    <property type="match status" value="1"/>
</dbReference>
<keyword evidence="4" id="KW-1185">Reference proteome</keyword>
<dbReference type="InterPro" id="IPR036388">
    <property type="entry name" value="WH-like_DNA-bd_sf"/>
</dbReference>
<dbReference type="SMART" id="SM00418">
    <property type="entry name" value="HTH_ARSR"/>
    <property type="match status" value="1"/>
</dbReference>
<dbReference type="InterPro" id="IPR011991">
    <property type="entry name" value="ArsR-like_HTH"/>
</dbReference>
<dbReference type="AlphaFoldDB" id="A0A0F5L069"/>
<proteinExistence type="predicted"/>
<dbReference type="GO" id="GO:0003677">
    <property type="term" value="F:DNA binding"/>
    <property type="evidence" value="ECO:0007669"/>
    <property type="project" value="UniProtKB-KW"/>
</dbReference>
<dbReference type="PATRIC" id="fig|1121477.3.peg.1054"/>
<dbReference type="SUPFAM" id="SSF46785">
    <property type="entry name" value="Winged helix' DNA-binding domain"/>
    <property type="match status" value="1"/>
</dbReference>
<organism evidence="2 4">
    <name type="scientific">Devosia limi DSM 17137</name>
    <dbReference type="NCBI Taxonomy" id="1121477"/>
    <lineage>
        <taxon>Bacteria</taxon>
        <taxon>Pseudomonadati</taxon>
        <taxon>Pseudomonadota</taxon>
        <taxon>Alphaproteobacteria</taxon>
        <taxon>Hyphomicrobiales</taxon>
        <taxon>Devosiaceae</taxon>
        <taxon>Devosia</taxon>
    </lineage>
</organism>
<dbReference type="EMBL" id="LAJF01000158">
    <property type="protein sequence ID" value="KKB75773.1"/>
    <property type="molecule type" value="Genomic_DNA"/>
</dbReference>
<dbReference type="Proteomes" id="UP000033608">
    <property type="component" value="Unassembled WGS sequence"/>
</dbReference>
<name>A0A0F5L069_9HYPH</name>